<accession>A0A1Y5SWF1</accession>
<organism evidence="2 3">
    <name type="scientific">Falsiruegeria litorea R37</name>
    <dbReference type="NCBI Taxonomy" id="1200284"/>
    <lineage>
        <taxon>Bacteria</taxon>
        <taxon>Pseudomonadati</taxon>
        <taxon>Pseudomonadota</taxon>
        <taxon>Alphaproteobacteria</taxon>
        <taxon>Rhodobacterales</taxon>
        <taxon>Roseobacteraceae</taxon>
        <taxon>Falsiruegeria</taxon>
    </lineage>
</organism>
<keyword evidence="1" id="KW-0472">Membrane</keyword>
<keyword evidence="1" id="KW-0812">Transmembrane</keyword>
<keyword evidence="3" id="KW-1185">Reference proteome</keyword>
<reference evidence="2 3" key="1">
    <citation type="submission" date="2017-03" db="EMBL/GenBank/DDBJ databases">
        <authorList>
            <person name="Afonso C.L."/>
            <person name="Miller P.J."/>
            <person name="Scott M.A."/>
            <person name="Spackman E."/>
            <person name="Goraichik I."/>
            <person name="Dimitrov K.M."/>
            <person name="Suarez D.L."/>
            <person name="Swayne D.E."/>
        </authorList>
    </citation>
    <scope>NUCLEOTIDE SEQUENCE [LARGE SCALE GENOMIC DNA]</scope>
    <source>
        <strain evidence="2 3">CECT 7639</strain>
    </source>
</reference>
<evidence type="ECO:0000313" key="2">
    <source>
        <dbReference type="EMBL" id="SLN46589.1"/>
    </source>
</evidence>
<name>A0A1Y5SWF1_9RHOB</name>
<feature type="transmembrane region" description="Helical" evidence="1">
    <location>
        <begin position="32"/>
        <end position="54"/>
    </location>
</feature>
<sequence>MFLELIATVFAGLAAAGVMMLVARWVPGLPRWLTPVVAGAAMIAVTIASEYGWYERTRASLPAEFMVIETVENRAMYRPWTYVVPFVDRFAAVDTASIQTHSTRPDQRLAELYFMGRWAPVSKLPVAVDCSGSRRANLADGVEFDADGNVNGASWISVSPDDSVVAAVCGVS</sequence>
<dbReference type="EMBL" id="FWFO01000001">
    <property type="protein sequence ID" value="SLN46589.1"/>
    <property type="molecule type" value="Genomic_DNA"/>
</dbReference>
<dbReference type="Proteomes" id="UP000193077">
    <property type="component" value="Unassembled WGS sequence"/>
</dbReference>
<dbReference type="RefSeq" id="WP_085796007.1">
    <property type="nucleotide sequence ID" value="NZ_FWFO01000001.1"/>
</dbReference>
<evidence type="ECO:0000313" key="3">
    <source>
        <dbReference type="Proteomes" id="UP000193077"/>
    </source>
</evidence>
<evidence type="ECO:0000256" key="1">
    <source>
        <dbReference type="SAM" id="Phobius"/>
    </source>
</evidence>
<protein>
    <submittedName>
        <fullName evidence="2">Uncharacterized protein</fullName>
    </submittedName>
</protein>
<feature type="transmembrane region" description="Helical" evidence="1">
    <location>
        <begin position="5"/>
        <end position="26"/>
    </location>
</feature>
<dbReference type="OrthoDB" id="8601734at2"/>
<gene>
    <name evidence="2" type="ORF">TRL7639_02550</name>
</gene>
<keyword evidence="1" id="KW-1133">Transmembrane helix</keyword>
<proteinExistence type="predicted"/>
<dbReference type="AlphaFoldDB" id="A0A1Y5SWF1"/>